<dbReference type="EMBL" id="KZ270031">
    <property type="protein sequence ID" value="OZC07484.1"/>
    <property type="molecule type" value="Genomic_DNA"/>
</dbReference>
<dbReference type="InterPro" id="IPR013087">
    <property type="entry name" value="Znf_C2H2_type"/>
</dbReference>
<dbReference type="PROSITE" id="PS50157">
    <property type="entry name" value="ZINC_FINGER_C2H2_2"/>
    <property type="match status" value="1"/>
</dbReference>
<dbReference type="SUPFAM" id="SSF57667">
    <property type="entry name" value="beta-beta-alpha zinc fingers"/>
    <property type="match status" value="1"/>
</dbReference>
<keyword evidence="1" id="KW-0862">Zinc</keyword>
<gene>
    <name evidence="3" type="ORF">X798_05540</name>
</gene>
<keyword evidence="1" id="KW-0863">Zinc-finger</keyword>
<organism evidence="3 4">
    <name type="scientific">Onchocerca flexuosa</name>
    <dbReference type="NCBI Taxonomy" id="387005"/>
    <lineage>
        <taxon>Eukaryota</taxon>
        <taxon>Metazoa</taxon>
        <taxon>Ecdysozoa</taxon>
        <taxon>Nematoda</taxon>
        <taxon>Chromadorea</taxon>
        <taxon>Rhabditida</taxon>
        <taxon>Spirurina</taxon>
        <taxon>Spiruromorpha</taxon>
        <taxon>Filarioidea</taxon>
        <taxon>Onchocercidae</taxon>
        <taxon>Onchocerca</taxon>
    </lineage>
</organism>
<evidence type="ECO:0000313" key="4">
    <source>
        <dbReference type="Proteomes" id="UP000242913"/>
    </source>
</evidence>
<dbReference type="Pfam" id="PF00096">
    <property type="entry name" value="zf-C2H2"/>
    <property type="match status" value="1"/>
</dbReference>
<keyword evidence="1" id="KW-0479">Metal-binding</keyword>
<evidence type="ECO:0000313" key="3">
    <source>
        <dbReference type="EMBL" id="OZC07484.1"/>
    </source>
</evidence>
<reference evidence="3 4" key="1">
    <citation type="submission" date="2015-12" db="EMBL/GenBank/DDBJ databases">
        <title>Draft genome of the nematode, Onchocerca flexuosa.</title>
        <authorList>
            <person name="Mitreva M."/>
        </authorList>
    </citation>
    <scope>NUCLEOTIDE SEQUENCE [LARGE SCALE GENOMIC DNA]</scope>
    <source>
        <strain evidence="3">Red Deer</strain>
    </source>
</reference>
<evidence type="ECO:0000256" key="1">
    <source>
        <dbReference type="PROSITE-ProRule" id="PRU00042"/>
    </source>
</evidence>
<dbReference type="AlphaFoldDB" id="A0A238BR66"/>
<sequence>MLLINVAAYYLLFAPQLLSHRPIIISMNKDCGSFRPLAAVKRSRKMLGVLDTTKNSTVAGTSSAVYVGERLKATVQCSDEALRKFKCSECPKAFKFKHHLKEHIRIHSGEKPFQSCRAGEEVYFPNTGAKYAQFMDMNGSENFNIGYICDFFRCEFGSNFI</sequence>
<feature type="domain" description="C2H2-type" evidence="2">
    <location>
        <begin position="85"/>
        <end position="112"/>
    </location>
</feature>
<name>A0A238BR66_9BILA</name>
<dbReference type="Proteomes" id="UP000242913">
    <property type="component" value="Unassembled WGS sequence"/>
</dbReference>
<dbReference type="InterPro" id="IPR036236">
    <property type="entry name" value="Znf_C2H2_sf"/>
</dbReference>
<evidence type="ECO:0000259" key="2">
    <source>
        <dbReference type="PROSITE" id="PS50157"/>
    </source>
</evidence>
<dbReference type="FunFam" id="3.30.160.60:FF:000082">
    <property type="entry name" value="Putative zinc finger E-box-binding homeobox 2"/>
    <property type="match status" value="1"/>
</dbReference>
<dbReference type="GO" id="GO:0008270">
    <property type="term" value="F:zinc ion binding"/>
    <property type="evidence" value="ECO:0007669"/>
    <property type="project" value="UniProtKB-KW"/>
</dbReference>
<accession>A0A238BR66</accession>
<dbReference type="PROSITE" id="PS00028">
    <property type="entry name" value="ZINC_FINGER_C2H2_1"/>
    <property type="match status" value="1"/>
</dbReference>
<proteinExistence type="predicted"/>
<dbReference type="SMART" id="SM00355">
    <property type="entry name" value="ZnF_C2H2"/>
    <property type="match status" value="1"/>
</dbReference>
<dbReference type="OrthoDB" id="9439903at2759"/>
<protein>
    <submittedName>
        <fullName evidence="3">Zinc finger, C2H2 type</fullName>
    </submittedName>
</protein>
<dbReference type="Gene3D" id="3.30.160.60">
    <property type="entry name" value="Classic Zinc Finger"/>
    <property type="match status" value="1"/>
</dbReference>
<keyword evidence="4" id="KW-1185">Reference proteome</keyword>